<organism evidence="2 3">
    <name type="scientific">Cymbomonas tetramitiformis</name>
    <dbReference type="NCBI Taxonomy" id="36881"/>
    <lineage>
        <taxon>Eukaryota</taxon>
        <taxon>Viridiplantae</taxon>
        <taxon>Chlorophyta</taxon>
        <taxon>Pyramimonadophyceae</taxon>
        <taxon>Pyramimonadales</taxon>
        <taxon>Pyramimonadaceae</taxon>
        <taxon>Cymbomonas</taxon>
    </lineage>
</organism>
<feature type="non-terminal residue" evidence="2">
    <location>
        <position position="445"/>
    </location>
</feature>
<dbReference type="CDD" id="cd00538">
    <property type="entry name" value="PA"/>
    <property type="match status" value="1"/>
</dbReference>
<dbReference type="SUPFAM" id="SSF52025">
    <property type="entry name" value="PA domain"/>
    <property type="match status" value="1"/>
</dbReference>
<dbReference type="Proteomes" id="UP001190700">
    <property type="component" value="Unassembled WGS sequence"/>
</dbReference>
<proteinExistence type="predicted"/>
<reference evidence="2 3" key="1">
    <citation type="journal article" date="2015" name="Genome Biol. Evol.">
        <title>Comparative Genomics of a Bacterivorous Green Alga Reveals Evolutionary Causalities and Consequences of Phago-Mixotrophic Mode of Nutrition.</title>
        <authorList>
            <person name="Burns J.A."/>
            <person name="Paasch A."/>
            <person name="Narechania A."/>
            <person name="Kim E."/>
        </authorList>
    </citation>
    <scope>NUCLEOTIDE SEQUENCE [LARGE SCALE GENOMIC DNA]</scope>
    <source>
        <strain evidence="2 3">PLY_AMNH</strain>
    </source>
</reference>
<dbReference type="Gene3D" id="3.50.30.30">
    <property type="match status" value="1"/>
</dbReference>
<feature type="domain" description="PA" evidence="1">
    <location>
        <begin position="120"/>
        <end position="191"/>
    </location>
</feature>
<dbReference type="InterPro" id="IPR046450">
    <property type="entry name" value="PA_dom_sf"/>
</dbReference>
<sequence>MAVYLLLNRNIPVCYAYPALEIFDGGVEGTYFVTQMSKGMQGACQVPFRDNILARARVETIIQGMRRKNGNLTKYEAAPDVLVDEEDGIYVTMMEYVAMGCVEMDSTLLLAWAFSGIYTICVVDRGGCSFGTKANTCKKSGAAAVLVVDFYSEITQSETGLSTSIISPRGIHGSEVVIPTFLISYADGTAIKNVISTGQYISGRLFTEAEVLESSLPIGLLNTGRNSSLRCVNAMPDWEKAPASLLILDAGRPGGTSDIYSWSAEVPGTSAYYVGVENRGFSSQFHPKRQVGMEVWDEEQQDLAVELLGLPKEADWILGAPYADKSLLRNVVAYDFYRRTGQYAPRTQFLEMMISDDAWDAPEYPRHYHGLFFLVEKIKRDGDRVDVRKNKFDENEDITGGYLFKVDHTDREDTEESITTSLTKTEIILEYPRPKNVRTDAKPHR</sequence>
<keyword evidence="3" id="KW-1185">Reference proteome</keyword>
<dbReference type="Pfam" id="PF02225">
    <property type="entry name" value="PA"/>
    <property type="match status" value="1"/>
</dbReference>
<gene>
    <name evidence="2" type="ORF">CYMTET_53171</name>
</gene>
<protein>
    <recommendedName>
        <fullName evidence="1">PA domain-containing protein</fullName>
    </recommendedName>
</protein>
<dbReference type="Pfam" id="PF08757">
    <property type="entry name" value="CotH"/>
    <property type="match status" value="1"/>
</dbReference>
<evidence type="ECO:0000313" key="3">
    <source>
        <dbReference type="Proteomes" id="UP001190700"/>
    </source>
</evidence>
<dbReference type="AlphaFoldDB" id="A0AAE0BIU7"/>
<dbReference type="InterPro" id="IPR003137">
    <property type="entry name" value="PA_domain"/>
</dbReference>
<accession>A0AAE0BIU7</accession>
<dbReference type="InterPro" id="IPR014867">
    <property type="entry name" value="Spore_coat_CotH_CotH2/3/7"/>
</dbReference>
<dbReference type="EMBL" id="LGRX02034896">
    <property type="protein sequence ID" value="KAK3236703.1"/>
    <property type="molecule type" value="Genomic_DNA"/>
</dbReference>
<evidence type="ECO:0000259" key="1">
    <source>
        <dbReference type="Pfam" id="PF02225"/>
    </source>
</evidence>
<evidence type="ECO:0000313" key="2">
    <source>
        <dbReference type="EMBL" id="KAK3236703.1"/>
    </source>
</evidence>
<comment type="caution">
    <text evidence="2">The sequence shown here is derived from an EMBL/GenBank/DDBJ whole genome shotgun (WGS) entry which is preliminary data.</text>
</comment>
<name>A0AAE0BIU7_9CHLO</name>